<dbReference type="FunFam" id="3.30.160.60:FF:000706">
    <property type="entry name" value="Zinc finger protein"/>
    <property type="match status" value="1"/>
</dbReference>
<dbReference type="PROSITE" id="PS50805">
    <property type="entry name" value="KRAB"/>
    <property type="match status" value="1"/>
</dbReference>
<dbReference type="Gene3D" id="3.30.160.60">
    <property type="entry name" value="Classic Zinc Finger"/>
    <property type="match status" value="5"/>
</dbReference>
<sequence length="453" mass="51824">MEKDQGHVSERIINLTLEIIYLLTGENYITFKLSDGLMASNMMKTQSPGMDPPSHCLRMNKKVEEVTSEIIELLTGEVPIRCQDSTLLFSMEEWECLGGHKDLYKHVMMKNRPPLTSPDGSSLYPPERCPHPLYSRDSTQEHQEIPQKDQNEEPYLRVDEQWREEKAVELYMTDPGDIRTIVKVEEEEETHLKIKEEEIPIEICVDRPLDWNNLAKCPVFCPNGEADGDNITTDCPGEDPITQNFCVVLNGEDPSSNPSTYEGSFAHNSTLNSDHIPQRMDELSPCYESGEFLAHREEPSSHQQAQGLEKPYSCVKCGKCFPQKQQFIRHYRTHFVEKPFSCSECGKCFKWRAHLTVHQRTHTGEKPFPCSKCGRCFAERATLANHQRIHSGEKPFSCLVCGKCFSQRSNLITHEKVHTGERPFSCLECGRGFTSRTKLTVHQRTHTGVKPFS</sequence>
<keyword evidence="7" id="KW-0862">Zinc</keyword>
<feature type="compositionally biased region" description="Basic and acidic residues" evidence="13">
    <location>
        <begin position="138"/>
        <end position="154"/>
    </location>
</feature>
<evidence type="ECO:0000259" key="15">
    <source>
        <dbReference type="PROSITE" id="PS50805"/>
    </source>
</evidence>
<dbReference type="GO" id="GO:0008270">
    <property type="term" value="F:zinc ion binding"/>
    <property type="evidence" value="ECO:0007669"/>
    <property type="project" value="UniProtKB-KW"/>
</dbReference>
<dbReference type="OrthoDB" id="6359816at2759"/>
<dbReference type="GO" id="GO:0003677">
    <property type="term" value="F:DNA binding"/>
    <property type="evidence" value="ECO:0007669"/>
    <property type="project" value="UniProtKB-KW"/>
</dbReference>
<dbReference type="PROSITE" id="PS00028">
    <property type="entry name" value="ZINC_FINGER_C2H2_1"/>
    <property type="match status" value="5"/>
</dbReference>
<comment type="subcellular location">
    <subcellularLocation>
        <location evidence="2">Nucleus</location>
    </subcellularLocation>
</comment>
<dbReference type="Pfam" id="PF00096">
    <property type="entry name" value="zf-C2H2"/>
    <property type="match status" value="5"/>
</dbReference>
<dbReference type="FunFam" id="3.30.160.60:FF:000966">
    <property type="entry name" value="ZFP90 zinc finger protein"/>
    <property type="match status" value="1"/>
</dbReference>
<dbReference type="Proteomes" id="UP000228934">
    <property type="component" value="Unassembled WGS sequence"/>
</dbReference>
<dbReference type="GO" id="GO:0006355">
    <property type="term" value="P:regulation of DNA-templated transcription"/>
    <property type="evidence" value="ECO:0007669"/>
    <property type="project" value="InterPro"/>
</dbReference>
<keyword evidence="4" id="KW-0479">Metal-binding</keyword>
<evidence type="ECO:0000256" key="9">
    <source>
        <dbReference type="ARBA" id="ARBA00023125"/>
    </source>
</evidence>
<dbReference type="PANTHER" id="PTHR23234">
    <property type="entry name" value="ZNF44 PROTEIN"/>
    <property type="match status" value="1"/>
</dbReference>
<dbReference type="InterPro" id="IPR036236">
    <property type="entry name" value="Znf_C2H2_sf"/>
</dbReference>
<keyword evidence="9" id="KW-0238">DNA-binding</keyword>
<feature type="domain" description="C2H2-type" evidence="14">
    <location>
        <begin position="340"/>
        <end position="367"/>
    </location>
</feature>
<dbReference type="InterPro" id="IPR001909">
    <property type="entry name" value="KRAB"/>
</dbReference>
<comment type="function">
    <text evidence="1">May be involved in transcriptional regulation.</text>
</comment>
<dbReference type="FunFam" id="3.30.160.60:FF:002343">
    <property type="entry name" value="Zinc finger protein 33A"/>
    <property type="match status" value="1"/>
</dbReference>
<evidence type="ECO:0000256" key="7">
    <source>
        <dbReference type="ARBA" id="ARBA00022833"/>
    </source>
</evidence>
<dbReference type="SUPFAM" id="SSF109640">
    <property type="entry name" value="KRAB domain (Kruppel-associated box)"/>
    <property type="match status" value="1"/>
</dbReference>
<keyword evidence="10" id="KW-0804">Transcription</keyword>
<evidence type="ECO:0000313" key="17">
    <source>
        <dbReference type="Proteomes" id="UP000228934"/>
    </source>
</evidence>
<keyword evidence="8" id="KW-0805">Transcription regulation</keyword>
<gene>
    <name evidence="16" type="ORF">AB205_0115020</name>
</gene>
<feature type="domain" description="C2H2-type" evidence="14">
    <location>
        <begin position="312"/>
        <end position="339"/>
    </location>
</feature>
<dbReference type="EMBL" id="KV924627">
    <property type="protein sequence ID" value="PIO38587.1"/>
    <property type="molecule type" value="Genomic_DNA"/>
</dbReference>
<evidence type="ECO:0000256" key="2">
    <source>
        <dbReference type="ARBA" id="ARBA00004123"/>
    </source>
</evidence>
<feature type="domain" description="C2H2-type" evidence="14">
    <location>
        <begin position="424"/>
        <end position="451"/>
    </location>
</feature>
<evidence type="ECO:0000256" key="5">
    <source>
        <dbReference type="ARBA" id="ARBA00022737"/>
    </source>
</evidence>
<evidence type="ECO:0000256" key="3">
    <source>
        <dbReference type="ARBA" id="ARBA00006991"/>
    </source>
</evidence>
<keyword evidence="17" id="KW-1185">Reference proteome</keyword>
<feature type="non-terminal residue" evidence="16">
    <location>
        <position position="453"/>
    </location>
</feature>
<feature type="domain" description="C2H2-type" evidence="14">
    <location>
        <begin position="396"/>
        <end position="423"/>
    </location>
</feature>
<dbReference type="PROSITE" id="PS50157">
    <property type="entry name" value="ZINC_FINGER_C2H2_2"/>
    <property type="match status" value="5"/>
</dbReference>
<evidence type="ECO:0000256" key="12">
    <source>
        <dbReference type="PROSITE-ProRule" id="PRU00042"/>
    </source>
</evidence>
<name>A0A2G9SEM0_AQUCT</name>
<dbReference type="AlphaFoldDB" id="A0A2G9SEM0"/>
<dbReference type="Gene3D" id="6.10.140.140">
    <property type="match status" value="1"/>
</dbReference>
<dbReference type="PANTHER" id="PTHR23234:SF10">
    <property type="entry name" value="RIKEN CDNA 6720489N17 GENE-RELATED"/>
    <property type="match status" value="1"/>
</dbReference>
<evidence type="ECO:0000256" key="1">
    <source>
        <dbReference type="ARBA" id="ARBA00003767"/>
    </source>
</evidence>
<keyword evidence="6 12" id="KW-0863">Zinc-finger</keyword>
<proteinExistence type="inferred from homology"/>
<dbReference type="FunFam" id="3.30.160.60:FF:001326">
    <property type="entry name" value="Zinc finger protein 432"/>
    <property type="match status" value="1"/>
</dbReference>
<evidence type="ECO:0000256" key="13">
    <source>
        <dbReference type="SAM" id="MobiDB-lite"/>
    </source>
</evidence>
<evidence type="ECO:0000256" key="11">
    <source>
        <dbReference type="ARBA" id="ARBA00023242"/>
    </source>
</evidence>
<dbReference type="InterPro" id="IPR036051">
    <property type="entry name" value="KRAB_dom_sf"/>
</dbReference>
<evidence type="ECO:0000256" key="4">
    <source>
        <dbReference type="ARBA" id="ARBA00022723"/>
    </source>
</evidence>
<comment type="similarity">
    <text evidence="3">Belongs to the krueppel C2H2-type zinc-finger protein family.</text>
</comment>
<dbReference type="GO" id="GO:0005634">
    <property type="term" value="C:nucleus"/>
    <property type="evidence" value="ECO:0007669"/>
    <property type="project" value="UniProtKB-SubCell"/>
</dbReference>
<organism evidence="16 17">
    <name type="scientific">Aquarana catesbeiana</name>
    <name type="common">American bullfrog</name>
    <name type="synonym">Rana catesbeiana</name>
    <dbReference type="NCBI Taxonomy" id="8400"/>
    <lineage>
        <taxon>Eukaryota</taxon>
        <taxon>Metazoa</taxon>
        <taxon>Chordata</taxon>
        <taxon>Craniata</taxon>
        <taxon>Vertebrata</taxon>
        <taxon>Euteleostomi</taxon>
        <taxon>Amphibia</taxon>
        <taxon>Batrachia</taxon>
        <taxon>Anura</taxon>
        <taxon>Neobatrachia</taxon>
        <taxon>Ranoidea</taxon>
        <taxon>Ranidae</taxon>
        <taxon>Aquarana</taxon>
    </lineage>
</organism>
<keyword evidence="5" id="KW-0677">Repeat</keyword>
<reference evidence="17" key="1">
    <citation type="journal article" date="2017" name="Nat. Commun.">
        <title>The North American bullfrog draft genome provides insight into hormonal regulation of long noncoding RNA.</title>
        <authorList>
            <person name="Hammond S.A."/>
            <person name="Warren R.L."/>
            <person name="Vandervalk B.P."/>
            <person name="Kucuk E."/>
            <person name="Khan H."/>
            <person name="Gibb E.A."/>
            <person name="Pandoh P."/>
            <person name="Kirk H."/>
            <person name="Zhao Y."/>
            <person name="Jones M."/>
            <person name="Mungall A.J."/>
            <person name="Coope R."/>
            <person name="Pleasance S."/>
            <person name="Moore R.A."/>
            <person name="Holt R.A."/>
            <person name="Round J.M."/>
            <person name="Ohora S."/>
            <person name="Walle B.V."/>
            <person name="Veldhoen N."/>
            <person name="Helbing C.C."/>
            <person name="Birol I."/>
        </authorList>
    </citation>
    <scope>NUCLEOTIDE SEQUENCE [LARGE SCALE GENOMIC DNA]</scope>
</reference>
<evidence type="ECO:0000256" key="8">
    <source>
        <dbReference type="ARBA" id="ARBA00023015"/>
    </source>
</evidence>
<evidence type="ECO:0000256" key="6">
    <source>
        <dbReference type="ARBA" id="ARBA00022771"/>
    </source>
</evidence>
<dbReference type="SUPFAM" id="SSF57667">
    <property type="entry name" value="beta-beta-alpha zinc fingers"/>
    <property type="match status" value="3"/>
</dbReference>
<evidence type="ECO:0000313" key="16">
    <source>
        <dbReference type="EMBL" id="PIO38587.1"/>
    </source>
</evidence>
<feature type="region of interest" description="Disordered" evidence="13">
    <location>
        <begin position="115"/>
        <end position="154"/>
    </location>
</feature>
<protein>
    <submittedName>
        <fullName evidence="16">Uncharacterized protein</fullName>
    </submittedName>
</protein>
<dbReference type="Pfam" id="PF01352">
    <property type="entry name" value="KRAB"/>
    <property type="match status" value="1"/>
</dbReference>
<keyword evidence="11" id="KW-0539">Nucleus</keyword>
<evidence type="ECO:0000259" key="14">
    <source>
        <dbReference type="PROSITE" id="PS50157"/>
    </source>
</evidence>
<feature type="domain" description="C2H2-type" evidence="14">
    <location>
        <begin position="368"/>
        <end position="395"/>
    </location>
</feature>
<dbReference type="InterPro" id="IPR013087">
    <property type="entry name" value="Znf_C2H2_type"/>
</dbReference>
<feature type="domain" description="KRAB" evidence="15">
    <location>
        <begin position="80"/>
        <end position="167"/>
    </location>
</feature>
<dbReference type="FunFam" id="3.30.160.60:FF:000562">
    <property type="entry name" value="Zinc finger protein 786"/>
    <property type="match status" value="1"/>
</dbReference>
<dbReference type="SMART" id="SM00355">
    <property type="entry name" value="ZnF_C2H2"/>
    <property type="match status" value="5"/>
</dbReference>
<accession>A0A2G9SEM0</accession>
<dbReference type="InterPro" id="IPR050758">
    <property type="entry name" value="Znf_C2H2-type"/>
</dbReference>
<evidence type="ECO:0000256" key="10">
    <source>
        <dbReference type="ARBA" id="ARBA00023163"/>
    </source>
</evidence>